<proteinExistence type="predicted"/>
<dbReference type="Proteomes" id="UP001209803">
    <property type="component" value="Chromosome"/>
</dbReference>
<dbReference type="RefSeq" id="WP_265681257.1">
    <property type="nucleotide sequence ID" value="NZ_CP120863.1"/>
</dbReference>
<dbReference type="Pfam" id="PF11253">
    <property type="entry name" value="DUF3052"/>
    <property type="match status" value="1"/>
</dbReference>
<sequence length="144" mass="15854">MTQAGYSGRPLSAKLGLKPGMTCWRQGMPQEIAELLKAQEPALTLLTSAEPGLDCAHVFVTERDDLETQLLHLRDSLAPNGMIWISWPKKASKVPTTVTEDVIRDVCLPIGFVDIKVCAVDATWSGLKLVIRKELRAQQAEKLS</sequence>
<accession>A0ABY8EYQ0</accession>
<evidence type="ECO:0000313" key="1">
    <source>
        <dbReference type="EMBL" id="WFE88141.1"/>
    </source>
</evidence>
<evidence type="ECO:0000313" key="2">
    <source>
        <dbReference type="Proteomes" id="UP001209803"/>
    </source>
</evidence>
<dbReference type="EMBL" id="CP120863">
    <property type="protein sequence ID" value="WFE88141.1"/>
    <property type="molecule type" value="Genomic_DNA"/>
</dbReference>
<dbReference type="InterPro" id="IPR021412">
    <property type="entry name" value="DUF3052"/>
</dbReference>
<keyword evidence="2" id="KW-1185">Reference proteome</keyword>
<gene>
    <name evidence="1" type="ORF">K1718_18470</name>
</gene>
<organism evidence="1 2">
    <name type="scientific">Roseibium porphyridii</name>
    <dbReference type="NCBI Taxonomy" id="2866279"/>
    <lineage>
        <taxon>Bacteria</taxon>
        <taxon>Pseudomonadati</taxon>
        <taxon>Pseudomonadota</taxon>
        <taxon>Alphaproteobacteria</taxon>
        <taxon>Hyphomicrobiales</taxon>
        <taxon>Stappiaceae</taxon>
        <taxon>Roseibium</taxon>
    </lineage>
</organism>
<reference evidence="1 2" key="1">
    <citation type="submission" date="2023-03" db="EMBL/GenBank/DDBJ databases">
        <title>Roseibium porphyridii sp. nov. and Roseibium rhodosorbium sp. nov. isolated from marine algae, Porphyridium cruentum and Rhodosorus marinus, respectively.</title>
        <authorList>
            <person name="Lee M.W."/>
            <person name="Choi B.J."/>
            <person name="Lee J.K."/>
            <person name="Choi D.G."/>
            <person name="Baek J.H."/>
            <person name="Bayburt H."/>
            <person name="Kim J.M."/>
            <person name="Han D.M."/>
            <person name="Kim K.H."/>
            <person name="Jeon C.O."/>
        </authorList>
    </citation>
    <scope>NUCLEOTIDE SEQUENCE [LARGE SCALE GENOMIC DNA]</scope>
    <source>
        <strain evidence="1 2">KMA01</strain>
    </source>
</reference>
<protein>
    <submittedName>
        <fullName evidence="1">DUF3052 family protein</fullName>
    </submittedName>
</protein>
<name>A0ABY8EYQ0_9HYPH</name>